<feature type="binding site" evidence="10">
    <location>
        <begin position="144"/>
        <end position="146"/>
    </location>
    <ligand>
        <name>thiamine diphosphate</name>
        <dbReference type="ChEBI" id="CHEBI:58937"/>
    </ligand>
</feature>
<evidence type="ECO:0000256" key="6">
    <source>
        <dbReference type="ARBA" id="ARBA00022842"/>
    </source>
</evidence>
<feature type="binding site" evidence="10">
    <location>
        <position position="314"/>
    </location>
    <ligand>
        <name>thiamine diphosphate</name>
        <dbReference type="ChEBI" id="CHEBI:58937"/>
    </ligand>
</feature>
<dbReference type="Pfam" id="PF02779">
    <property type="entry name" value="Transket_pyr"/>
    <property type="match status" value="1"/>
</dbReference>
<dbReference type="InterPro" id="IPR005477">
    <property type="entry name" value="Dxylulose-5-P_synthase"/>
</dbReference>
<dbReference type="Pfam" id="PF13292">
    <property type="entry name" value="DXP_synthase_N"/>
    <property type="match status" value="1"/>
</dbReference>
<evidence type="ECO:0000256" key="1">
    <source>
        <dbReference type="ARBA" id="ARBA00004980"/>
    </source>
</evidence>
<dbReference type="GO" id="GO:0009228">
    <property type="term" value="P:thiamine biosynthetic process"/>
    <property type="evidence" value="ECO:0007669"/>
    <property type="project" value="UniProtKB-UniRule"/>
</dbReference>
<dbReference type="Proteomes" id="UP000003340">
    <property type="component" value="Unassembled WGS sequence"/>
</dbReference>
<evidence type="ECO:0000256" key="8">
    <source>
        <dbReference type="ARBA" id="ARBA00023052"/>
    </source>
</evidence>
<dbReference type="PANTHER" id="PTHR43322">
    <property type="entry name" value="1-D-DEOXYXYLULOSE 5-PHOSPHATE SYNTHASE-RELATED"/>
    <property type="match status" value="1"/>
</dbReference>
<dbReference type="EC" id="2.2.1.7" evidence="10"/>
<dbReference type="InterPro" id="IPR033248">
    <property type="entry name" value="Transketolase_C"/>
</dbReference>
<dbReference type="AlphaFoldDB" id="C0EFX9"/>
<dbReference type="PROSITE" id="PS00802">
    <property type="entry name" value="TRANSKETOLASE_2"/>
    <property type="match status" value="1"/>
</dbReference>
<keyword evidence="5 10" id="KW-0479">Metal-binding</keyword>
<dbReference type="NCBIfam" id="NF003933">
    <property type="entry name" value="PRK05444.2-2"/>
    <property type="match status" value="1"/>
</dbReference>
<comment type="catalytic activity">
    <reaction evidence="10">
        <text>D-glyceraldehyde 3-phosphate + pyruvate + H(+) = 1-deoxy-D-xylulose 5-phosphate + CO2</text>
        <dbReference type="Rhea" id="RHEA:12605"/>
        <dbReference type="ChEBI" id="CHEBI:15361"/>
        <dbReference type="ChEBI" id="CHEBI:15378"/>
        <dbReference type="ChEBI" id="CHEBI:16526"/>
        <dbReference type="ChEBI" id="CHEBI:57792"/>
        <dbReference type="ChEBI" id="CHEBI:59776"/>
        <dbReference type="EC" id="2.2.1.7"/>
    </reaction>
</comment>
<dbReference type="Gene3D" id="3.40.50.920">
    <property type="match status" value="1"/>
</dbReference>
<dbReference type="PANTHER" id="PTHR43322:SF5">
    <property type="entry name" value="1-DEOXY-D-XYLULOSE-5-PHOSPHATE SYNTHASE, CHLOROPLASTIC"/>
    <property type="match status" value="1"/>
</dbReference>
<keyword evidence="7 10" id="KW-0784">Thiamine biosynthesis</keyword>
<dbReference type="InterPro" id="IPR049557">
    <property type="entry name" value="Transketolase_CS"/>
</dbReference>
<dbReference type="GO" id="GO:0016114">
    <property type="term" value="P:terpenoid biosynthetic process"/>
    <property type="evidence" value="ECO:0007669"/>
    <property type="project" value="UniProtKB-UniRule"/>
</dbReference>
<evidence type="ECO:0000256" key="3">
    <source>
        <dbReference type="ARBA" id="ARBA00011738"/>
    </source>
</evidence>
<evidence type="ECO:0000256" key="9">
    <source>
        <dbReference type="ARBA" id="ARBA00023229"/>
    </source>
</evidence>
<comment type="caution">
    <text evidence="12">The sequence shown here is derived from an EMBL/GenBank/DDBJ whole genome shotgun (WGS) entry which is preliminary data.</text>
</comment>
<feature type="binding site" evidence="10">
    <location>
        <position position="175"/>
    </location>
    <ligand>
        <name>Mg(2+)</name>
        <dbReference type="ChEBI" id="CHEBI:18420"/>
    </ligand>
</feature>
<feature type="binding site" evidence="10">
    <location>
        <begin position="176"/>
        <end position="177"/>
    </location>
    <ligand>
        <name>thiamine diphosphate</name>
        <dbReference type="ChEBI" id="CHEBI:58937"/>
    </ligand>
</feature>
<dbReference type="SMART" id="SM00861">
    <property type="entry name" value="Transket_pyr"/>
    <property type="match status" value="1"/>
</dbReference>
<dbReference type="Pfam" id="PF02780">
    <property type="entry name" value="Transketolase_C"/>
    <property type="match status" value="1"/>
</dbReference>
<dbReference type="HAMAP" id="MF_00315">
    <property type="entry name" value="DXP_synth"/>
    <property type="match status" value="1"/>
</dbReference>
<dbReference type="InterPro" id="IPR029061">
    <property type="entry name" value="THDP-binding"/>
</dbReference>
<dbReference type="GO" id="GO:0005829">
    <property type="term" value="C:cytosol"/>
    <property type="evidence" value="ECO:0007669"/>
    <property type="project" value="TreeGrafter"/>
</dbReference>
<dbReference type="CDD" id="cd02007">
    <property type="entry name" value="TPP_DXS"/>
    <property type="match status" value="1"/>
</dbReference>
<dbReference type="GO" id="GO:0000287">
    <property type="term" value="F:magnesium ion binding"/>
    <property type="evidence" value="ECO:0007669"/>
    <property type="project" value="UniProtKB-UniRule"/>
</dbReference>
<organism evidence="12 13">
    <name type="scientific">[Clostridium] methylpentosum DSM 5476</name>
    <dbReference type="NCBI Taxonomy" id="537013"/>
    <lineage>
        <taxon>Bacteria</taxon>
        <taxon>Bacillati</taxon>
        <taxon>Bacillota</taxon>
        <taxon>Clostridia</taxon>
        <taxon>Eubacteriales</taxon>
        <taxon>Oscillospiraceae</taxon>
        <taxon>Oscillospiraceae incertae sedis</taxon>
    </lineage>
</organism>
<evidence type="ECO:0000256" key="4">
    <source>
        <dbReference type="ARBA" id="ARBA00022679"/>
    </source>
</evidence>
<comment type="function">
    <text evidence="10">Catalyzes the acyloin condensation reaction between C atoms 2 and 3 of pyruvate and glyceraldehyde 3-phosphate to yield 1-deoxy-D-xylulose-5-phosphate (DXP).</text>
</comment>
<evidence type="ECO:0000256" key="5">
    <source>
        <dbReference type="ARBA" id="ARBA00022723"/>
    </source>
</evidence>
<dbReference type="InterPro" id="IPR020826">
    <property type="entry name" value="Transketolase_BS"/>
</dbReference>
<comment type="subunit">
    <text evidence="3 10">Homodimer.</text>
</comment>
<dbReference type="InterPro" id="IPR009014">
    <property type="entry name" value="Transketo_C/PFOR_II"/>
</dbReference>
<reference evidence="12 13" key="2">
    <citation type="submission" date="2009-02" db="EMBL/GenBank/DDBJ databases">
        <title>Draft genome sequence of Clostridium methylpentosum (DSM 5476).</title>
        <authorList>
            <person name="Sudarsanam P."/>
            <person name="Ley R."/>
            <person name="Guruge J."/>
            <person name="Turnbaugh P.J."/>
            <person name="Mahowald M."/>
            <person name="Liep D."/>
            <person name="Gordon J."/>
        </authorList>
    </citation>
    <scope>NUCLEOTIDE SEQUENCE [LARGE SCALE GENOMIC DNA]</scope>
    <source>
        <strain evidence="12 13">DSM 5476</strain>
    </source>
</reference>
<evidence type="ECO:0000256" key="7">
    <source>
        <dbReference type="ARBA" id="ARBA00022977"/>
    </source>
</evidence>
<feature type="binding site" evidence="10">
    <location>
        <position position="103"/>
    </location>
    <ligand>
        <name>thiamine diphosphate</name>
        <dbReference type="ChEBI" id="CHEBI:58937"/>
    </ligand>
</feature>
<dbReference type="InterPro" id="IPR005475">
    <property type="entry name" value="Transketolase-like_Pyr-bd"/>
</dbReference>
<keyword evidence="9 10" id="KW-0414">Isoprene biosynthesis</keyword>
<comment type="cofactor">
    <cofactor evidence="10">
        <name>Mg(2+)</name>
        <dbReference type="ChEBI" id="CHEBI:18420"/>
    </cofactor>
    <text evidence="10">Binds 1 Mg(2+) ion per subunit.</text>
</comment>
<keyword evidence="4 10" id="KW-0808">Transferase</keyword>
<evidence type="ECO:0000259" key="11">
    <source>
        <dbReference type="SMART" id="SM00861"/>
    </source>
</evidence>
<dbReference type="PROSITE" id="PS00801">
    <property type="entry name" value="TRANSKETOLASE_1"/>
    <property type="match status" value="1"/>
</dbReference>
<protein>
    <recommendedName>
        <fullName evidence="10">1-deoxy-D-xylulose-5-phosphate synthase</fullName>
        <ecNumber evidence="10">2.2.1.7</ecNumber>
    </recommendedName>
    <alternativeName>
        <fullName evidence="10">1-deoxyxylulose-5-phosphate synthase</fullName>
        <shortName evidence="10">DXP synthase</shortName>
        <shortName evidence="10">DXPS</shortName>
    </alternativeName>
</protein>
<evidence type="ECO:0000256" key="10">
    <source>
        <dbReference type="HAMAP-Rule" id="MF_00315"/>
    </source>
</evidence>
<comment type="similarity">
    <text evidence="2 10">Belongs to the transketolase family. DXPS subfamily.</text>
</comment>
<proteinExistence type="inferred from homology"/>
<evidence type="ECO:0000313" key="12">
    <source>
        <dbReference type="EMBL" id="EEG29590.1"/>
    </source>
</evidence>
<keyword evidence="8 10" id="KW-0786">Thiamine pyrophosphate</keyword>
<feature type="binding site" evidence="10">
    <location>
        <position position="394"/>
    </location>
    <ligand>
        <name>thiamine diphosphate</name>
        <dbReference type="ChEBI" id="CHEBI:58937"/>
    </ligand>
</feature>
<name>C0EFX9_9FIRM</name>
<accession>C0EFX9</accession>
<dbReference type="GO" id="GO:0008661">
    <property type="term" value="F:1-deoxy-D-xylulose-5-phosphate synthase activity"/>
    <property type="evidence" value="ECO:0007669"/>
    <property type="project" value="UniProtKB-UniRule"/>
</dbReference>
<reference evidence="12 13" key="1">
    <citation type="submission" date="2009-01" db="EMBL/GenBank/DDBJ databases">
        <authorList>
            <person name="Fulton L."/>
            <person name="Clifton S."/>
            <person name="Fulton B."/>
            <person name="Xu J."/>
            <person name="Minx P."/>
            <person name="Pepin K.H."/>
            <person name="Johnson M."/>
            <person name="Bhonagiri V."/>
            <person name="Nash W.E."/>
            <person name="Mardis E.R."/>
            <person name="Wilson R.K."/>
        </authorList>
    </citation>
    <scope>NUCLEOTIDE SEQUENCE [LARGE SCALE GENOMIC DNA]</scope>
    <source>
        <strain evidence="12 13">DSM 5476</strain>
    </source>
</reference>
<comment type="pathway">
    <text evidence="1 10">Metabolic intermediate biosynthesis; 1-deoxy-D-xylulose 5-phosphate biosynthesis; 1-deoxy-D-xylulose 5-phosphate from D-glyceraldehyde 3-phosphate and pyruvate: step 1/1.</text>
</comment>
<comment type="cofactor">
    <cofactor evidence="10">
        <name>thiamine diphosphate</name>
        <dbReference type="ChEBI" id="CHEBI:58937"/>
    </cofactor>
    <text evidence="10">Binds 1 thiamine pyrophosphate per subunit.</text>
</comment>
<dbReference type="SUPFAM" id="SSF52518">
    <property type="entry name" value="Thiamin diphosphate-binding fold (THDP-binding)"/>
    <property type="match status" value="1"/>
</dbReference>
<dbReference type="GO" id="GO:0019288">
    <property type="term" value="P:isopentenyl diphosphate biosynthetic process, methylerythritol 4-phosphate pathway"/>
    <property type="evidence" value="ECO:0007669"/>
    <property type="project" value="TreeGrafter"/>
</dbReference>
<dbReference type="eggNOG" id="COG1154">
    <property type="taxonomic scope" value="Bacteria"/>
</dbReference>
<evidence type="ECO:0000313" key="13">
    <source>
        <dbReference type="Proteomes" id="UP000003340"/>
    </source>
</evidence>
<dbReference type="EMBL" id="ACEC01000094">
    <property type="protein sequence ID" value="EEG29590.1"/>
    <property type="molecule type" value="Genomic_DNA"/>
</dbReference>
<feature type="binding site" evidence="10">
    <location>
        <position position="203"/>
    </location>
    <ligand>
        <name>thiamine diphosphate</name>
        <dbReference type="ChEBI" id="CHEBI:58937"/>
    </ligand>
</feature>
<dbReference type="GO" id="GO:0030976">
    <property type="term" value="F:thiamine pyrophosphate binding"/>
    <property type="evidence" value="ECO:0007669"/>
    <property type="project" value="UniProtKB-UniRule"/>
</dbReference>
<sequence length="642" mass="70692">MTAVLDWSAQAQPGTDGFVQFNWRGLCMNQLPLLKSINSPRDLKAIPVEDLEELCAEIRSYIIQTISQTGGHLASNLGVVELTVAIHRAFDSPNDKLVWDVGHQCYTHKLLTGRRDEFPTIRQENGISGFPKSKESIHDAFLSGHSTNSLSAASGIARAEMIKGTGNRVVAVIGDGAFTGGMAYEALNNAGSLNNLIVILNYNEMSISKTVGSFARYLATVRAKPKYLETKHSVESLLNRTPIVGPGLKRGVKKAKLRLKNMLYNSNFFTDLGFSYLGPVDGHDLHELADAMEWAKKTDKPALIQVYTTKGKGYPRAEKNPGAYHGISKFDVETGNPDISEENSFSAEFGRELKRLGDRDDTICAITAAMKYGTGLQYFASAHRDRFFDVGIAEEHAVTFAAGLASNGMKPVFAVYSTFLQRGYDQIIHDASIEQQHVVFAIDRAGIVGNDGETHQGLFDTAFLSSVPNMTIFAPATYAELKAMLHRSLYEVPGVAALRYPRGQQDDCPAFGDPTADYHLEGKGNTLIISYGRIFFNALRASHQLREQGVPNALCKLNRICPIPQEAVEEMLRFERIFFFEEGIRSGGIAEHLLDQLNQAGYRGLYHISAVDRFVPQASVDSSLKQLGLDANSMAETILQHR</sequence>
<dbReference type="HOGENOM" id="CLU_009227_1_4_9"/>
<feature type="binding site" evidence="10">
    <location>
        <position position="203"/>
    </location>
    <ligand>
        <name>Mg(2+)</name>
        <dbReference type="ChEBI" id="CHEBI:18420"/>
    </ligand>
</feature>
<dbReference type="CDD" id="cd07033">
    <property type="entry name" value="TPP_PYR_DXS_TK_like"/>
    <property type="match status" value="1"/>
</dbReference>
<evidence type="ECO:0000256" key="2">
    <source>
        <dbReference type="ARBA" id="ARBA00011081"/>
    </source>
</evidence>
<keyword evidence="13" id="KW-1185">Reference proteome</keyword>
<feature type="domain" description="Transketolase-like pyrimidine-binding" evidence="11">
    <location>
        <begin position="343"/>
        <end position="507"/>
    </location>
</feature>
<dbReference type="UniPathway" id="UPA00064">
    <property type="reaction ID" value="UER00091"/>
</dbReference>
<gene>
    <name evidence="10 12" type="primary">dxs</name>
    <name evidence="12" type="ORF">CLOSTMETH_02771</name>
</gene>
<dbReference type="Gene3D" id="3.40.50.970">
    <property type="match status" value="2"/>
</dbReference>
<dbReference type="SUPFAM" id="SSF52922">
    <property type="entry name" value="TK C-terminal domain-like"/>
    <property type="match status" value="1"/>
</dbReference>
<dbReference type="STRING" id="537013.CLOSTMETH_02771"/>
<dbReference type="NCBIfam" id="TIGR00204">
    <property type="entry name" value="dxs"/>
    <property type="match status" value="1"/>
</dbReference>
<keyword evidence="6 10" id="KW-0460">Magnesium</keyword>